<evidence type="ECO:0000256" key="1">
    <source>
        <dbReference type="ARBA" id="ARBA00009481"/>
    </source>
</evidence>
<organism evidence="9 10">
    <name type="scientific">Infirmifilum uzonense</name>
    <dbReference type="NCBI Taxonomy" id="1550241"/>
    <lineage>
        <taxon>Archaea</taxon>
        <taxon>Thermoproteota</taxon>
        <taxon>Thermoprotei</taxon>
        <taxon>Thermofilales</taxon>
        <taxon>Thermofilaceae</taxon>
        <taxon>Infirmifilum</taxon>
    </lineage>
</organism>
<dbReference type="PATRIC" id="fig|1550241.5.peg.334"/>
<dbReference type="EMBL" id="CP009961">
    <property type="protein sequence ID" value="AKG39296.1"/>
    <property type="molecule type" value="Genomic_DNA"/>
</dbReference>
<keyword evidence="4" id="KW-0328">Glycosyltransferase</keyword>
<comment type="similarity">
    <text evidence="1">Belongs to the glycosyltransferase group 1 family. Glycosyltransferase 4 subfamily.</text>
</comment>
<dbReference type="PANTHER" id="PTHR47779">
    <property type="entry name" value="SYNTHASE (CCG-9), PUTATIVE (AFU_ORTHOLOGUE AFUA_3G12100)-RELATED"/>
    <property type="match status" value="1"/>
</dbReference>
<protein>
    <submittedName>
        <fullName evidence="9">Glycosyl transferase family 1</fullName>
    </submittedName>
</protein>
<dbReference type="Proteomes" id="UP000067434">
    <property type="component" value="Chromosome"/>
</dbReference>
<feature type="domain" description="Glycosyl transferase family 1" evidence="7">
    <location>
        <begin position="218"/>
        <end position="385"/>
    </location>
</feature>
<evidence type="ECO:0000256" key="5">
    <source>
        <dbReference type="ARBA" id="ARBA00022679"/>
    </source>
</evidence>
<keyword evidence="10" id="KW-1185">Reference proteome</keyword>
<dbReference type="Gene3D" id="3.40.50.2000">
    <property type="entry name" value="Glycogen Phosphorylase B"/>
    <property type="match status" value="2"/>
</dbReference>
<dbReference type="OrthoDB" id="132546at2157"/>
<accession>A0A0F7CLF0</accession>
<dbReference type="AlphaFoldDB" id="A0A0F7CLF0"/>
<dbReference type="PANTHER" id="PTHR47779:SF1">
    <property type="entry name" value="SYNTHASE (CCG-9), PUTATIVE (AFU_ORTHOLOGUE AFUA_3G12100)-RELATED"/>
    <property type="match status" value="1"/>
</dbReference>
<keyword evidence="6" id="KW-0119">Carbohydrate metabolism</keyword>
<dbReference type="SUPFAM" id="SSF53756">
    <property type="entry name" value="UDP-Glycosyltransferase/glycogen phosphorylase"/>
    <property type="match status" value="1"/>
</dbReference>
<name>A0A0F7CLF0_9CREN</name>
<dbReference type="InterPro" id="IPR052078">
    <property type="entry name" value="Trehalose_Metab_GTase"/>
</dbReference>
<gene>
    <name evidence="9" type="ORF">MA03_01635</name>
</gene>
<keyword evidence="3" id="KW-0313">Glucose metabolism</keyword>
<dbReference type="RefSeq" id="WP_052884857.1">
    <property type="nucleotide sequence ID" value="NZ_CP009961.1"/>
</dbReference>
<evidence type="ECO:0000313" key="9">
    <source>
        <dbReference type="EMBL" id="AKG39296.1"/>
    </source>
</evidence>
<keyword evidence="5 9" id="KW-0808">Transferase</keyword>
<evidence type="ECO:0000259" key="7">
    <source>
        <dbReference type="Pfam" id="PF00534"/>
    </source>
</evidence>
<dbReference type="Pfam" id="PF00534">
    <property type="entry name" value="Glycos_transf_1"/>
    <property type="match status" value="1"/>
</dbReference>
<evidence type="ECO:0000313" key="10">
    <source>
        <dbReference type="Proteomes" id="UP000067434"/>
    </source>
</evidence>
<dbReference type="GO" id="GO:0016757">
    <property type="term" value="F:glycosyltransferase activity"/>
    <property type="evidence" value="ECO:0007669"/>
    <property type="project" value="UniProtKB-KW"/>
</dbReference>
<dbReference type="STRING" id="1550241.MA03_01635"/>
<evidence type="ECO:0000256" key="6">
    <source>
        <dbReference type="ARBA" id="ARBA00023277"/>
    </source>
</evidence>
<evidence type="ECO:0000256" key="3">
    <source>
        <dbReference type="ARBA" id="ARBA00022526"/>
    </source>
</evidence>
<dbReference type="Pfam" id="PF21269">
    <property type="entry name" value="TreT_GT1"/>
    <property type="match status" value="1"/>
</dbReference>
<evidence type="ECO:0000256" key="4">
    <source>
        <dbReference type="ARBA" id="ARBA00022676"/>
    </source>
</evidence>
<dbReference type="GO" id="GO:0006006">
    <property type="term" value="P:glucose metabolic process"/>
    <property type="evidence" value="ECO:0007669"/>
    <property type="project" value="UniProtKB-KW"/>
</dbReference>
<evidence type="ECO:0000259" key="8">
    <source>
        <dbReference type="Pfam" id="PF21269"/>
    </source>
</evidence>
<dbReference type="InterPro" id="IPR049438">
    <property type="entry name" value="TreT_GT1"/>
</dbReference>
<reference evidence="9 10" key="1">
    <citation type="journal article" date="2015" name="Stand. Genomic Sci.">
        <title>Complete genome sequence of and proposal of Thermofilum uzonense sp. nov. a novel hyperthermophilic crenarchaeon and emended description of the genus Thermofilum.</title>
        <authorList>
            <person name="Toshchakov S.V."/>
            <person name="Korzhenkov A.A."/>
            <person name="Samarov N.I."/>
            <person name="Mazunin I.O."/>
            <person name="Mozhey O.I."/>
            <person name="Shmyr I.S."/>
            <person name="Derbikova K.S."/>
            <person name="Taranov E.A."/>
            <person name="Dominova I.N."/>
            <person name="Bonch-Osmolovskaya E.A."/>
            <person name="Patrushev M.V."/>
            <person name="Podosokorskaya O.A."/>
            <person name="Kublanov I.V."/>
        </authorList>
    </citation>
    <scope>NUCLEOTIDE SEQUENCE [LARGE SCALE GENOMIC DNA]</scope>
    <source>
        <strain evidence="9 10">1807-2</strain>
    </source>
</reference>
<comment type="subunit">
    <text evidence="2">Homodimer.</text>
</comment>
<feature type="domain" description="Trehalose synthase N-terminal" evidence="8">
    <location>
        <begin position="40"/>
        <end position="182"/>
    </location>
</feature>
<dbReference type="HOGENOM" id="CLU_045353_0_0_2"/>
<evidence type="ECO:0000256" key="2">
    <source>
        <dbReference type="ARBA" id="ARBA00011738"/>
    </source>
</evidence>
<dbReference type="GeneID" id="25400892"/>
<proteinExistence type="inferred from homology"/>
<sequence>MKVTPKYTRSIDDYVKVTGEDDVNELKALGESFRGKSILHINSTPYGGGVAEILHSMVPLMKSLDIDARWEVIEAEDDFFNITKKIHNGLQGNLDISLTEEEWEVYLKWNRYNAEILDLDADFIIVHDPQPMALPSFAKKGKQHWIWRCHIDLTHPNPLFWRRLGPLVNQYDAVIVHSEEYIRDEFKDKAFVSPPSIDPLSDKNRELTGEEVVKVSERFNVDPEKPSITKVARFDPWKDIPAAIDVYKILKKKRDLQLLIISMMARDDPEGLVFYEKVKEHVGQDEDIHILTDEMGVRDLEVNAFQRGSRVGIHTAIREGFGLVVSEMLWKRVPVVARPVGGVKIQVIHGVTGYTASTVQDLAQHVESLLENAGLRKSMGEAGREHVRRNFVITRHVYRYLSLLAKFL</sequence>
<dbReference type="KEGG" id="thf:MA03_01635"/>
<dbReference type="InterPro" id="IPR001296">
    <property type="entry name" value="Glyco_trans_1"/>
</dbReference>